<dbReference type="Proteomes" id="UP001183006">
    <property type="component" value="Chromosome"/>
</dbReference>
<evidence type="ECO:0000313" key="3">
    <source>
        <dbReference type="Proteomes" id="UP001183006"/>
    </source>
</evidence>
<dbReference type="GeneID" id="84230203"/>
<keyword evidence="1" id="KW-1133">Transmembrane helix</keyword>
<accession>A0AA51YG19</accession>
<sequence>MYLGIQGLYLMIVERNFISGIPLFIAALLIAPPPIGIARMMKEQFNIDLSITVRVITATMMLLIAWLSLP</sequence>
<dbReference type="AlphaFoldDB" id="A0AA51YG19"/>
<feature type="transmembrane region" description="Helical" evidence="1">
    <location>
        <begin position="49"/>
        <end position="69"/>
    </location>
</feature>
<evidence type="ECO:0000256" key="1">
    <source>
        <dbReference type="SAM" id="Phobius"/>
    </source>
</evidence>
<keyword evidence="1" id="KW-0472">Membrane</keyword>
<protein>
    <submittedName>
        <fullName evidence="2">Uncharacterized protein</fullName>
    </submittedName>
</protein>
<proteinExistence type="predicted"/>
<keyword evidence="3" id="KW-1185">Reference proteome</keyword>
<name>A0AA51YG19_9EURY</name>
<feature type="transmembrane region" description="Helical" evidence="1">
    <location>
        <begin position="17"/>
        <end position="37"/>
    </location>
</feature>
<dbReference type="RefSeq" id="WP_309307253.1">
    <property type="nucleotide sequence ID" value="NZ_CP133594.1"/>
</dbReference>
<dbReference type="KEGG" id="mmav:RE476_08640"/>
<gene>
    <name evidence="2" type="ORF">RE476_08640</name>
</gene>
<organism evidence="2 3">
    <name type="scientific">Methanolobus mangrovi</name>
    <dbReference type="NCBI Taxonomy" id="3072977"/>
    <lineage>
        <taxon>Archaea</taxon>
        <taxon>Methanobacteriati</taxon>
        <taxon>Methanobacteriota</taxon>
        <taxon>Stenosarchaea group</taxon>
        <taxon>Methanomicrobia</taxon>
        <taxon>Methanosarcinales</taxon>
        <taxon>Methanosarcinaceae</taxon>
        <taxon>Methanolobus</taxon>
    </lineage>
</organism>
<dbReference type="EMBL" id="CP133594">
    <property type="protein sequence ID" value="WMW21467.1"/>
    <property type="molecule type" value="Genomic_DNA"/>
</dbReference>
<evidence type="ECO:0000313" key="2">
    <source>
        <dbReference type="EMBL" id="WMW21467.1"/>
    </source>
</evidence>
<keyword evidence="1" id="KW-0812">Transmembrane</keyword>
<reference evidence="2" key="1">
    <citation type="submission" date="2023-08" db="EMBL/GenBank/DDBJ databases">
        <title>Methanolobus mangrovi sp. nov. and Methanolobus sediminis sp. nov, two novel methylotrophic methanogens isolated from mangrove sediments in China.</title>
        <authorList>
            <person name="Zhou J."/>
        </authorList>
    </citation>
    <scope>NUCLEOTIDE SEQUENCE</scope>
    <source>
        <strain evidence="2">FTZ2</strain>
    </source>
</reference>